<reference evidence="5" key="2">
    <citation type="journal article" date="2024" name="Nature">
        <title>Anoxygenic phototroph of the Chloroflexota uses a type I reaction centre.</title>
        <authorList>
            <person name="Tsuji J.M."/>
            <person name="Shaw N.A."/>
            <person name="Nagashima S."/>
            <person name="Venkiteswaran J.J."/>
            <person name="Schiff S.L."/>
            <person name="Watanabe T."/>
            <person name="Fukui M."/>
            <person name="Hanada S."/>
            <person name="Tank M."/>
            <person name="Neufeld J.D."/>
        </authorList>
    </citation>
    <scope>NUCLEOTIDE SEQUENCE</scope>
    <source>
        <strain evidence="5">L227-S17</strain>
    </source>
</reference>
<protein>
    <recommendedName>
        <fullName evidence="3">Phospholipase/carboxylesterase/thioesterase domain-containing protein</fullName>
    </recommendedName>
</protein>
<dbReference type="SUPFAM" id="SSF53474">
    <property type="entry name" value="alpha/beta-Hydrolases"/>
    <property type="match status" value="1"/>
</dbReference>
<dbReference type="GO" id="GO:0016787">
    <property type="term" value="F:hydrolase activity"/>
    <property type="evidence" value="ECO:0007669"/>
    <property type="project" value="UniProtKB-KW"/>
</dbReference>
<name>A0A8T7M3H5_9CHLR</name>
<dbReference type="RefSeq" id="WP_341467891.1">
    <property type="nucleotide sequence ID" value="NZ_CP128399.1"/>
</dbReference>
<evidence type="ECO:0000313" key="6">
    <source>
        <dbReference type="Proteomes" id="UP000521676"/>
    </source>
</evidence>
<dbReference type="InterPro" id="IPR029058">
    <property type="entry name" value="AB_hydrolase_fold"/>
</dbReference>
<dbReference type="Proteomes" id="UP001431572">
    <property type="component" value="Chromosome 1"/>
</dbReference>
<dbReference type="InterPro" id="IPR050565">
    <property type="entry name" value="LYPA1-2/EST-like"/>
</dbReference>
<organism evidence="4 6">
    <name type="scientific">Candidatus Chlorohelix allophototropha</name>
    <dbReference type="NCBI Taxonomy" id="3003348"/>
    <lineage>
        <taxon>Bacteria</taxon>
        <taxon>Bacillati</taxon>
        <taxon>Chloroflexota</taxon>
        <taxon>Chloroflexia</taxon>
        <taxon>Candidatus Chloroheliales</taxon>
        <taxon>Candidatus Chloroheliaceae</taxon>
        <taxon>Candidatus Chlorohelix</taxon>
    </lineage>
</organism>
<dbReference type="InterPro" id="IPR003140">
    <property type="entry name" value="PLipase/COase/thioEstase"/>
</dbReference>
<evidence type="ECO:0000256" key="1">
    <source>
        <dbReference type="ARBA" id="ARBA00006499"/>
    </source>
</evidence>
<keyword evidence="2" id="KW-0378">Hydrolase</keyword>
<comment type="similarity">
    <text evidence="1">Belongs to the AB hydrolase superfamily. AB hydrolase 2 family.</text>
</comment>
<feature type="domain" description="Phospholipase/carboxylesterase/thioesterase" evidence="3">
    <location>
        <begin position="26"/>
        <end position="156"/>
    </location>
</feature>
<accession>A0A8T7M3H5</accession>
<keyword evidence="7" id="KW-1185">Reference proteome</keyword>
<dbReference type="Proteomes" id="UP000521676">
    <property type="component" value="Unassembled WGS sequence"/>
</dbReference>
<reference evidence="4 6" key="1">
    <citation type="submission" date="2020-06" db="EMBL/GenBank/DDBJ databases">
        <title>Anoxygenic phototrophic Chloroflexota member uses a Type I reaction center.</title>
        <authorList>
            <person name="Tsuji J.M."/>
            <person name="Shaw N.A."/>
            <person name="Nagashima S."/>
            <person name="Venkiteswaran J."/>
            <person name="Schiff S.L."/>
            <person name="Hanada S."/>
            <person name="Tank M."/>
            <person name="Neufeld J.D."/>
        </authorList>
    </citation>
    <scope>NUCLEOTIDE SEQUENCE [LARGE SCALE GENOMIC DNA]</scope>
    <source>
        <strain evidence="4">L227-S17</strain>
    </source>
</reference>
<evidence type="ECO:0000259" key="3">
    <source>
        <dbReference type="Pfam" id="PF02230"/>
    </source>
</evidence>
<evidence type="ECO:0000256" key="2">
    <source>
        <dbReference type="ARBA" id="ARBA00022801"/>
    </source>
</evidence>
<evidence type="ECO:0000313" key="7">
    <source>
        <dbReference type="Proteomes" id="UP001431572"/>
    </source>
</evidence>
<dbReference type="PANTHER" id="PTHR10655:SF17">
    <property type="entry name" value="LYSOPHOSPHOLIPASE-LIKE PROTEIN 1"/>
    <property type="match status" value="1"/>
</dbReference>
<proteinExistence type="inferred from homology"/>
<evidence type="ECO:0000313" key="5">
    <source>
        <dbReference type="EMBL" id="WJW66006.1"/>
    </source>
</evidence>
<sequence>MNIKRFKAAGLNCIEVSPLFAREDLPIVVILHGWGEWGENYSLYAPLINSLEYRFIFPNAPFKVPGALFSWFKLKYEGFFLSNLAPQVATARSYITSLLDELKARYNLPANRMALGGFSVGAMTALDTGISYQDKLAGLFSLSGFMVADTPFESSNMLNLDNYYANDRGTLEKDLRNFAISNTPVLIAHGIYDFMIPSQAGRAVYKQLKAAGVPTQLYEFIGSHQFTIDEFVTLNYFLKNAFKTALLQEAPIK</sequence>
<evidence type="ECO:0000313" key="4">
    <source>
        <dbReference type="EMBL" id="NWJ46636.1"/>
    </source>
</evidence>
<dbReference type="EMBL" id="JACATZ010000001">
    <property type="protein sequence ID" value="NWJ46636.1"/>
    <property type="molecule type" value="Genomic_DNA"/>
</dbReference>
<gene>
    <name evidence="4" type="ORF">HXX08_12215</name>
    <name evidence="5" type="ORF">OZ401_001788</name>
</gene>
<dbReference type="PANTHER" id="PTHR10655">
    <property type="entry name" value="LYSOPHOSPHOLIPASE-RELATED"/>
    <property type="match status" value="1"/>
</dbReference>
<dbReference type="Pfam" id="PF02230">
    <property type="entry name" value="Abhydrolase_2"/>
    <property type="match status" value="1"/>
</dbReference>
<dbReference type="AlphaFoldDB" id="A0A8T7M3H5"/>
<dbReference type="EMBL" id="CP128399">
    <property type="protein sequence ID" value="WJW66006.1"/>
    <property type="molecule type" value="Genomic_DNA"/>
</dbReference>
<dbReference type="Gene3D" id="3.40.50.1820">
    <property type="entry name" value="alpha/beta hydrolase"/>
    <property type="match status" value="1"/>
</dbReference>